<evidence type="ECO:0000313" key="5">
    <source>
        <dbReference type="EMBL" id="HEB45786.1"/>
    </source>
</evidence>
<dbReference type="SUPFAM" id="SSF53448">
    <property type="entry name" value="Nucleotide-diphospho-sugar transferases"/>
    <property type="match status" value="1"/>
</dbReference>
<dbReference type="Gene3D" id="3.90.550.10">
    <property type="entry name" value="Spore Coat Polysaccharide Biosynthesis Protein SpsA, Chain A"/>
    <property type="match status" value="1"/>
</dbReference>
<comment type="similarity">
    <text evidence="1">Belongs to the glycosyltransferase 2 family.</text>
</comment>
<comment type="caution">
    <text evidence="5">The sequence shown here is derived from an EMBL/GenBank/DDBJ whole genome shotgun (WGS) entry which is preliminary data.</text>
</comment>
<sequence>MTGPLISVVMPVYNGAADLEKAMQSVLAQSFTDFEVVAINDGSKDESGRLLDRVNDPRVRVIHQDNIGLAATLNKGISLARGEFIARQDQDDLSHPERFARQLDYMRRHADCILLGTAAEIWVGDEPTDRTHDHPTRHEVLAFDLLFNNPFVHSSVMMRRDAVLAVGGYTTDPSRQPPEDYELWSRMARKGRIANLEERLLIYREVPQSMSRTGPNPFLDRLVTISAENLALASGRSVGDIHAENLAAYTHSALHRLSHKTDITAMAAIIADAAKSIGANDPEVQSKAAERSNIIRYQWMMHQTGSQWAKPLLQRARRVVRRLANLVR</sequence>
<dbReference type="GO" id="GO:0016757">
    <property type="term" value="F:glycosyltransferase activity"/>
    <property type="evidence" value="ECO:0007669"/>
    <property type="project" value="UniProtKB-KW"/>
</dbReference>
<accession>A0A7C1T5S7</accession>
<evidence type="ECO:0000256" key="2">
    <source>
        <dbReference type="ARBA" id="ARBA00022676"/>
    </source>
</evidence>
<keyword evidence="3 5" id="KW-0808">Transferase</keyword>
<dbReference type="InterPro" id="IPR029044">
    <property type="entry name" value="Nucleotide-diphossugar_trans"/>
</dbReference>
<reference evidence="5" key="1">
    <citation type="journal article" date="2020" name="mSystems">
        <title>Genome- and Community-Level Interaction Insights into Carbon Utilization and Element Cycling Functions of Hydrothermarchaeota in Hydrothermal Sediment.</title>
        <authorList>
            <person name="Zhou Z."/>
            <person name="Liu Y."/>
            <person name="Xu W."/>
            <person name="Pan J."/>
            <person name="Luo Z.H."/>
            <person name="Li M."/>
        </authorList>
    </citation>
    <scope>NUCLEOTIDE SEQUENCE [LARGE SCALE GENOMIC DNA]</scope>
    <source>
        <strain evidence="5">SpSt-243</strain>
    </source>
</reference>
<proteinExistence type="inferred from homology"/>
<protein>
    <submittedName>
        <fullName evidence="5">Glycosyltransferase</fullName>
    </submittedName>
</protein>
<dbReference type="InterPro" id="IPR050834">
    <property type="entry name" value="Glycosyltransf_2"/>
</dbReference>
<keyword evidence="2" id="KW-0328">Glycosyltransferase</keyword>
<dbReference type="EMBL" id="DSKI01000990">
    <property type="protein sequence ID" value="HEB45786.1"/>
    <property type="molecule type" value="Genomic_DNA"/>
</dbReference>
<feature type="domain" description="Glycosyltransferase 2-like" evidence="4">
    <location>
        <begin position="7"/>
        <end position="163"/>
    </location>
</feature>
<dbReference type="PANTHER" id="PTHR43685:SF5">
    <property type="entry name" value="GLYCOSYLTRANSFERASE EPSE-RELATED"/>
    <property type="match status" value="1"/>
</dbReference>
<dbReference type="AlphaFoldDB" id="A0A7C1T5S7"/>
<organism evidence="5">
    <name type="scientific">Agrobacterium albertimagni</name>
    <dbReference type="NCBI Taxonomy" id="147266"/>
    <lineage>
        <taxon>Bacteria</taxon>
        <taxon>Pseudomonadati</taxon>
        <taxon>Pseudomonadota</taxon>
        <taxon>Alphaproteobacteria</taxon>
        <taxon>Hyphomicrobiales</taxon>
        <taxon>Rhizobiaceae</taxon>
        <taxon>Rhizobium/Agrobacterium group</taxon>
        <taxon>Agrobacterium</taxon>
    </lineage>
</organism>
<name>A0A7C1T5S7_9HYPH</name>
<dbReference type="PANTHER" id="PTHR43685">
    <property type="entry name" value="GLYCOSYLTRANSFERASE"/>
    <property type="match status" value="1"/>
</dbReference>
<dbReference type="Pfam" id="PF00535">
    <property type="entry name" value="Glycos_transf_2"/>
    <property type="match status" value="1"/>
</dbReference>
<gene>
    <name evidence="5" type="ORF">ENP70_19330</name>
</gene>
<evidence type="ECO:0000256" key="3">
    <source>
        <dbReference type="ARBA" id="ARBA00022679"/>
    </source>
</evidence>
<dbReference type="InterPro" id="IPR001173">
    <property type="entry name" value="Glyco_trans_2-like"/>
</dbReference>
<evidence type="ECO:0000256" key="1">
    <source>
        <dbReference type="ARBA" id="ARBA00006739"/>
    </source>
</evidence>
<evidence type="ECO:0000259" key="4">
    <source>
        <dbReference type="Pfam" id="PF00535"/>
    </source>
</evidence>